<dbReference type="Pfam" id="PF02036">
    <property type="entry name" value="SCP2"/>
    <property type="match status" value="1"/>
</dbReference>
<dbReference type="Proteomes" id="UP000621500">
    <property type="component" value="Unassembled WGS sequence"/>
</dbReference>
<accession>A0ABQ4F2X0</accession>
<comment type="caution">
    <text evidence="3">The sequence shown here is derived from an EMBL/GenBank/DDBJ whole genome shotgun (WGS) entry which is preliminary data.</text>
</comment>
<gene>
    <name evidence="3" type="ORF">Pma05_78320</name>
</gene>
<evidence type="ECO:0000259" key="2">
    <source>
        <dbReference type="Pfam" id="PF02036"/>
    </source>
</evidence>
<name>A0ABQ4F2X0_9ACTN</name>
<evidence type="ECO:0000313" key="3">
    <source>
        <dbReference type="EMBL" id="GIH01260.1"/>
    </source>
</evidence>
<evidence type="ECO:0000256" key="1">
    <source>
        <dbReference type="SAM" id="MobiDB-lite"/>
    </source>
</evidence>
<dbReference type="InterPro" id="IPR003033">
    <property type="entry name" value="SCP2_sterol-bd_dom"/>
</dbReference>
<protein>
    <recommendedName>
        <fullName evidence="2">SCP2 domain-containing protein</fullName>
    </recommendedName>
</protein>
<proteinExistence type="predicted"/>
<dbReference type="Gene3D" id="3.30.1050.10">
    <property type="entry name" value="SCP2 sterol-binding domain"/>
    <property type="match status" value="1"/>
</dbReference>
<dbReference type="SUPFAM" id="SSF55718">
    <property type="entry name" value="SCP-like"/>
    <property type="match status" value="1"/>
</dbReference>
<organism evidence="3 4">
    <name type="scientific">Plantactinospora mayteni</name>
    <dbReference type="NCBI Taxonomy" id="566021"/>
    <lineage>
        <taxon>Bacteria</taxon>
        <taxon>Bacillati</taxon>
        <taxon>Actinomycetota</taxon>
        <taxon>Actinomycetes</taxon>
        <taxon>Micromonosporales</taxon>
        <taxon>Micromonosporaceae</taxon>
        <taxon>Plantactinospora</taxon>
    </lineage>
</organism>
<dbReference type="InterPro" id="IPR036527">
    <property type="entry name" value="SCP2_sterol-bd_dom_sf"/>
</dbReference>
<keyword evidence="4" id="KW-1185">Reference proteome</keyword>
<sequence length="125" mass="14005">MADPVVEFFDGLERAESTVLPVRVNGTARFDLNQDGETDHWYVAIQEGAVSVSHEMRDADVVLNAERGFFERLVTGRANLFASLLRRDFTVEGNLQLLMPIERILPQPPGAHDPRAFAPGRNDRT</sequence>
<dbReference type="EMBL" id="BONX01000066">
    <property type="protein sequence ID" value="GIH01260.1"/>
    <property type="molecule type" value="Genomic_DNA"/>
</dbReference>
<feature type="region of interest" description="Disordered" evidence="1">
    <location>
        <begin position="106"/>
        <end position="125"/>
    </location>
</feature>
<reference evidence="3 4" key="1">
    <citation type="submission" date="2021-01" db="EMBL/GenBank/DDBJ databases">
        <title>Whole genome shotgun sequence of Plantactinospora mayteni NBRC 109088.</title>
        <authorList>
            <person name="Komaki H."/>
            <person name="Tamura T."/>
        </authorList>
    </citation>
    <scope>NUCLEOTIDE SEQUENCE [LARGE SCALE GENOMIC DNA]</scope>
    <source>
        <strain evidence="3 4">NBRC 109088</strain>
    </source>
</reference>
<feature type="domain" description="SCP2" evidence="2">
    <location>
        <begin position="23"/>
        <end position="105"/>
    </location>
</feature>
<dbReference type="RefSeq" id="WP_203862539.1">
    <property type="nucleotide sequence ID" value="NZ_BAAAZQ010000037.1"/>
</dbReference>
<evidence type="ECO:0000313" key="4">
    <source>
        <dbReference type="Proteomes" id="UP000621500"/>
    </source>
</evidence>